<keyword evidence="4 6" id="KW-0326">Glycosidase</keyword>
<evidence type="ECO:0000313" key="9">
    <source>
        <dbReference type="Proteomes" id="UP000193834"/>
    </source>
</evidence>
<dbReference type="STRING" id="1852522.SAMN06295960_0844"/>
<feature type="signal peptide" evidence="7">
    <location>
        <begin position="1"/>
        <end position="29"/>
    </location>
</feature>
<accession>A0A1X7IVH6</accession>
<dbReference type="InterPro" id="IPR008928">
    <property type="entry name" value="6-hairpin_glycosidase_sf"/>
</dbReference>
<feature type="active site" description="Nucleophile" evidence="5">
    <location>
        <position position="155"/>
    </location>
</feature>
<dbReference type="Gene3D" id="1.50.10.10">
    <property type="match status" value="1"/>
</dbReference>
<dbReference type="GO" id="GO:0004553">
    <property type="term" value="F:hydrolase activity, hydrolyzing O-glycosyl compounds"/>
    <property type="evidence" value="ECO:0007669"/>
    <property type="project" value="InterPro"/>
</dbReference>
<evidence type="ECO:0000256" key="4">
    <source>
        <dbReference type="ARBA" id="ARBA00023295"/>
    </source>
</evidence>
<keyword evidence="6" id="KW-0119">Carbohydrate metabolism</keyword>
<evidence type="ECO:0000256" key="2">
    <source>
        <dbReference type="ARBA" id="ARBA00022729"/>
    </source>
</evidence>
<name>A0A1X7IVH6_9BACL</name>
<dbReference type="SUPFAM" id="SSF48208">
    <property type="entry name" value="Six-hairpin glycosidases"/>
    <property type="match status" value="1"/>
</dbReference>
<evidence type="ECO:0000256" key="3">
    <source>
        <dbReference type="ARBA" id="ARBA00022801"/>
    </source>
</evidence>
<dbReference type="EC" id="3.2.1.-" evidence="6"/>
<evidence type="ECO:0000256" key="6">
    <source>
        <dbReference type="RuleBase" id="RU361167"/>
    </source>
</evidence>
<dbReference type="GO" id="GO:0000272">
    <property type="term" value="P:polysaccharide catabolic process"/>
    <property type="evidence" value="ECO:0007669"/>
    <property type="project" value="UniProtKB-KW"/>
</dbReference>
<gene>
    <name evidence="8" type="ORF">SAMN06295960_0844</name>
</gene>
<dbReference type="PROSITE" id="PS00812">
    <property type="entry name" value="GLYCOSYL_HYDROL_F8"/>
    <property type="match status" value="1"/>
</dbReference>
<reference evidence="8 9" key="1">
    <citation type="submission" date="2017-04" db="EMBL/GenBank/DDBJ databases">
        <authorList>
            <person name="Afonso C.L."/>
            <person name="Miller P.J."/>
            <person name="Scott M.A."/>
            <person name="Spackman E."/>
            <person name="Goraichik I."/>
            <person name="Dimitrov K.M."/>
            <person name="Suarez D.L."/>
            <person name="Swayne D.E."/>
        </authorList>
    </citation>
    <scope>NUCLEOTIDE SEQUENCE [LARGE SCALE GENOMIC DNA]</scope>
    <source>
        <strain evidence="8 9">11</strain>
    </source>
</reference>
<evidence type="ECO:0000256" key="7">
    <source>
        <dbReference type="SAM" id="SignalP"/>
    </source>
</evidence>
<organism evidence="8 9">
    <name type="scientific">Paenibacillus aquistagni</name>
    <dbReference type="NCBI Taxonomy" id="1852522"/>
    <lineage>
        <taxon>Bacteria</taxon>
        <taxon>Bacillati</taxon>
        <taxon>Bacillota</taxon>
        <taxon>Bacilli</taxon>
        <taxon>Bacillales</taxon>
        <taxon>Paenibacillaceae</taxon>
        <taxon>Paenibacillus</taxon>
    </lineage>
</organism>
<comment type="similarity">
    <text evidence="1 6">Belongs to the glycosyl hydrolase 8 (cellulase D) family.</text>
</comment>
<dbReference type="InterPro" id="IPR019834">
    <property type="entry name" value="Glyco_hydro_8_CS"/>
</dbReference>
<dbReference type="Proteomes" id="UP000193834">
    <property type="component" value="Unassembled WGS sequence"/>
</dbReference>
<evidence type="ECO:0000313" key="8">
    <source>
        <dbReference type="EMBL" id="SMG18922.1"/>
    </source>
</evidence>
<sequence>MAKQKKAKLMILLLMMMTLLLPVYSSVHATAPQKPFPQHSVYANGVIKPSHVTQAIMDQAVQAKWNAWKSAYLKQAGAGKYIVEYNDQGETVSEAHGYGMVLAVIMAGYDTNAKAYYDGMYQYYKEHPSENNPYLMAWKQNSSYQDIEGANSATDGDMDIAYSLLLADKQWGSDGAIPYLQEGISMINAIMDNDVNQAEWTLRLGDWATSGSYNTATRPSDFMLNHMKAFEAATGDARWTNVINKTYSIIQTIYANNSAATGLLPDFVVLKNGVYKPASAGFLEGPNDGYYYYNACRTPWRIATDYIVSGDTRALNLLTNLNSYIQTKTTNKPQNIRDGYKLSGSTLGSYNSGAFYAPFGVSAMTSSVNQAWLNKLWDHTVNSAPELYYEDSIRLFSMLVMSGNWWTP</sequence>
<dbReference type="InterPro" id="IPR012341">
    <property type="entry name" value="6hp_glycosidase-like_sf"/>
</dbReference>
<dbReference type="InterPro" id="IPR002037">
    <property type="entry name" value="Glyco_hydro_8"/>
</dbReference>
<dbReference type="RefSeq" id="WP_085493056.1">
    <property type="nucleotide sequence ID" value="NZ_FXAZ01000001.1"/>
</dbReference>
<dbReference type="PRINTS" id="PR00735">
    <property type="entry name" value="GLHYDRLASE8"/>
</dbReference>
<evidence type="ECO:0000256" key="1">
    <source>
        <dbReference type="ARBA" id="ARBA00009209"/>
    </source>
</evidence>
<dbReference type="Pfam" id="PF01270">
    <property type="entry name" value="Glyco_hydro_8"/>
    <property type="match status" value="1"/>
</dbReference>
<dbReference type="EMBL" id="FXAZ01000001">
    <property type="protein sequence ID" value="SMG18922.1"/>
    <property type="molecule type" value="Genomic_DNA"/>
</dbReference>
<feature type="chain" id="PRO_5039672797" description="Glucanase" evidence="7">
    <location>
        <begin position="30"/>
        <end position="408"/>
    </location>
</feature>
<keyword evidence="2 7" id="KW-0732">Signal</keyword>
<keyword evidence="3 6" id="KW-0378">Hydrolase</keyword>
<keyword evidence="6" id="KW-0624">Polysaccharide degradation</keyword>
<evidence type="ECO:0000256" key="5">
    <source>
        <dbReference type="PROSITE-ProRule" id="PRU10058"/>
    </source>
</evidence>
<dbReference type="AlphaFoldDB" id="A0A1X7IVH6"/>
<proteinExistence type="inferred from homology"/>
<protein>
    <recommendedName>
        <fullName evidence="6">Glucanase</fullName>
        <ecNumber evidence="6">3.2.1.-</ecNumber>
    </recommendedName>
</protein>
<keyword evidence="9" id="KW-1185">Reference proteome</keyword>